<proteinExistence type="predicted"/>
<organism evidence="1">
    <name type="scientific">marine sediment metagenome</name>
    <dbReference type="NCBI Taxonomy" id="412755"/>
    <lineage>
        <taxon>unclassified sequences</taxon>
        <taxon>metagenomes</taxon>
        <taxon>ecological metagenomes</taxon>
    </lineage>
</organism>
<gene>
    <name evidence="1" type="ORF">S01H4_08191</name>
</gene>
<reference evidence="1" key="1">
    <citation type="journal article" date="2014" name="Front. Microbiol.">
        <title>High frequency of phylogenetically diverse reductive dehalogenase-homologous genes in deep subseafloor sedimentary metagenomes.</title>
        <authorList>
            <person name="Kawai M."/>
            <person name="Futagami T."/>
            <person name="Toyoda A."/>
            <person name="Takaki Y."/>
            <person name="Nishi S."/>
            <person name="Hori S."/>
            <person name="Arai W."/>
            <person name="Tsubouchi T."/>
            <person name="Morono Y."/>
            <person name="Uchiyama I."/>
            <person name="Ito T."/>
            <person name="Fujiyama A."/>
            <person name="Inagaki F."/>
            <person name="Takami H."/>
        </authorList>
    </citation>
    <scope>NUCLEOTIDE SEQUENCE</scope>
    <source>
        <strain evidence="1">Expedition CK06-06</strain>
    </source>
</reference>
<feature type="non-terminal residue" evidence="1">
    <location>
        <position position="1"/>
    </location>
</feature>
<dbReference type="EMBL" id="BART01002779">
    <property type="protein sequence ID" value="GAG67747.1"/>
    <property type="molecule type" value="Genomic_DNA"/>
</dbReference>
<evidence type="ECO:0000313" key="1">
    <source>
        <dbReference type="EMBL" id="GAG67747.1"/>
    </source>
</evidence>
<comment type="caution">
    <text evidence="1">The sequence shown here is derived from an EMBL/GenBank/DDBJ whole genome shotgun (WGS) entry which is preliminary data.</text>
</comment>
<sequence>IGLSYAIEDAVEDFSGFIWTDATRGYFHQMAYCMRTWVKAVRTIAD</sequence>
<accession>X1ACW9</accession>
<protein>
    <submittedName>
        <fullName evidence="1">Uncharacterized protein</fullName>
    </submittedName>
</protein>
<name>X1ACW9_9ZZZZ</name>
<dbReference type="AlphaFoldDB" id="X1ACW9"/>